<evidence type="ECO:0000256" key="14">
    <source>
        <dbReference type="ARBA" id="ARBA00022932"/>
    </source>
</evidence>
<dbReference type="InterPro" id="IPR036397">
    <property type="entry name" value="RNaseH_sf"/>
</dbReference>
<dbReference type="GO" id="GO:0004519">
    <property type="term" value="F:endonuclease activity"/>
    <property type="evidence" value="ECO:0007669"/>
    <property type="project" value="UniProtKB-KW"/>
</dbReference>
<name>A0AAW1TTN6_9CUCU</name>
<dbReference type="SMART" id="SM00343">
    <property type="entry name" value="ZnF_C2HC"/>
    <property type="match status" value="1"/>
</dbReference>
<dbReference type="Gene3D" id="3.30.420.10">
    <property type="entry name" value="Ribonuclease H-like superfamily/Ribonuclease H"/>
    <property type="match status" value="1"/>
</dbReference>
<dbReference type="InterPro" id="IPR012337">
    <property type="entry name" value="RNaseH-like_sf"/>
</dbReference>
<keyword evidence="16" id="KW-0233">DNA recombination</keyword>
<dbReference type="GO" id="GO:0006310">
    <property type="term" value="P:DNA recombination"/>
    <property type="evidence" value="ECO:0007669"/>
    <property type="project" value="UniProtKB-KW"/>
</dbReference>
<evidence type="ECO:0000256" key="2">
    <source>
        <dbReference type="ARBA" id="ARBA00022612"/>
    </source>
</evidence>
<dbReference type="Pfam" id="PF00665">
    <property type="entry name" value="rve"/>
    <property type="match status" value="1"/>
</dbReference>
<keyword evidence="14" id="KW-0548">Nucleotidyltransferase</keyword>
<dbReference type="GO" id="GO:0042575">
    <property type="term" value="C:DNA polymerase complex"/>
    <property type="evidence" value="ECO:0007669"/>
    <property type="project" value="UniProtKB-ARBA"/>
</dbReference>
<comment type="function">
    <text evidence="1">The aspartyl protease (PR) mediates the proteolytic cleavages of the Gag and Gag-Pol polyproteins after assembly of the VLP.</text>
</comment>
<keyword evidence="17" id="KW-0511">Multifunctional enzyme</keyword>
<evidence type="ECO:0000313" key="22">
    <source>
        <dbReference type="EMBL" id="KAK9873685.1"/>
    </source>
</evidence>
<sequence length="1256" mass="143498">MAVNFLSSVPRLKGRENYTEWAFAVRNVLVLDDLHGCIDGVETDAVKDGKAKAKLVLTIDSSLFVHIKEAATTKELWLNLKKLFDDSGFTRKIGLLRLLVSIKLENSDSMETYVTQLIETAQKLKGTGFEIDDKWIGSLLLAGLPEKYLPMIMAIEHSGMDLSVDAIKRKLLDSEPEPVGNTGSAFSIRKVGNTVDRQKKDSSKTSSVRNVKQVKCFKCQQTGHFKNKCPLNKDRNMNAFSAAFLCGNFDKTDWYIDSGASKHLTVRRDWIKNISDCGKQEIVTANNQKLSAKSSVTDVLFIPELKTNLISVSQLIRNGNSVKFDAGGCCIFNKKNNLIGTARLVNNVYKLNIKNKEHCFLSTASSRIWHRRFGHINNQDLCNMEAAVNGMKITSRENLTNRCVICCEGKQSRDAFKNKGTRANSVLEIVHTDICGPMETISLGGSRYFLLFEDDFSKMTFVYFLKNKSEVFECFKRFRMMVENQMDTGIKILRSDNGGEFCGKDMRNYLAMNGIIHQTTNPYTPQQNGVVERMNRSLVEKAKCMLFDAKLDTKFWAEAVNTAAYLKNRSPSQTLKNKTPYEMWFNHKPNVSNVRVFGSKIMVHVPKERRTKWQKNSVEMILMGYGERTKGYRVYNPDNNVISTSRDVVVIENDEIEISLDNTDSVGATEQDKELEVKTSDDDEQYGANDDTNGDSDYIPDCPIPDSRTDQEPRRSKREAKPKKFVDHISYMCALNSNQEDLKYSEDPVTVDEALSKWDREQWKAAMEEEYNSFVRNNAWEIAELPKGASVVDSKWVFKKKINSDGSVRYRARLVARGFSQKSGIDFNETFSPVVRHSSLRLLIAMSVQLNLKIIHLDVMTAFLNGELNETIFMKQPEGFQVSKDINKFCKLNKAIYGLKQASRAWNMKVNKVLTDIGYERSKIEHCIYVKSKDNLLTIIALYVDDFFVFTNDVSEEIFLIENLSNNFMIKNLGEAKKCLGMNITRNYEKGTIVIDQKDYILQLLEKFNMSECKSVKTPLESKLEFDLTKENCKDVPYQELIGSLMYLAVLTRPDIAYSVSFLSQFNNNHSVEQWKCAKRILRYLKSTKDNCLVFTKSTDNLHGFVDADWGSDKLDRKSYTGFVFKISNSAISWESKKQRTVALSSTEAEYMAMAEATKEAIYLQNLIFEITGKLNYITLFNDNKSAQALANNPVYHKRSKHIDIRYHFIRDAVLNNQIKLEYLQIDKMTADIFTKSLSVDKHYRCLNELNMNVMI</sequence>
<proteinExistence type="predicted"/>
<dbReference type="InterPro" id="IPR043502">
    <property type="entry name" value="DNA/RNA_pol_sf"/>
</dbReference>
<evidence type="ECO:0000256" key="17">
    <source>
        <dbReference type="ARBA" id="ARBA00023268"/>
    </source>
</evidence>
<dbReference type="InterPro" id="IPR001878">
    <property type="entry name" value="Znf_CCHC"/>
</dbReference>
<keyword evidence="18" id="KW-0863">Zinc-finger</keyword>
<keyword evidence="9" id="KW-0378">Hydrolase</keyword>
<keyword evidence="14" id="KW-0239">DNA-directed DNA polymerase</keyword>
<evidence type="ECO:0000256" key="16">
    <source>
        <dbReference type="ARBA" id="ARBA00023172"/>
    </source>
</evidence>
<keyword evidence="14" id="KW-0808">Transferase</keyword>
<evidence type="ECO:0000259" key="20">
    <source>
        <dbReference type="PROSITE" id="PS50158"/>
    </source>
</evidence>
<keyword evidence="4" id="KW-0540">Nuclease</keyword>
<evidence type="ECO:0000256" key="7">
    <source>
        <dbReference type="ARBA" id="ARBA00022750"/>
    </source>
</evidence>
<evidence type="ECO:0008006" key="24">
    <source>
        <dbReference type="Google" id="ProtNLM"/>
    </source>
</evidence>
<evidence type="ECO:0000256" key="13">
    <source>
        <dbReference type="ARBA" id="ARBA00022918"/>
    </source>
</evidence>
<dbReference type="GO" id="GO:0015074">
    <property type="term" value="P:DNA integration"/>
    <property type="evidence" value="ECO:0007669"/>
    <property type="project" value="UniProtKB-KW"/>
</dbReference>
<dbReference type="InterPro" id="IPR036875">
    <property type="entry name" value="Znf_CCHC_sf"/>
</dbReference>
<feature type="domain" description="CCHC-type" evidence="20">
    <location>
        <begin position="215"/>
        <end position="230"/>
    </location>
</feature>
<evidence type="ECO:0000259" key="21">
    <source>
        <dbReference type="PROSITE" id="PS50994"/>
    </source>
</evidence>
<evidence type="ECO:0000256" key="11">
    <source>
        <dbReference type="ARBA" id="ARBA00022842"/>
    </source>
</evidence>
<evidence type="ECO:0000256" key="6">
    <source>
        <dbReference type="ARBA" id="ARBA00022741"/>
    </source>
</evidence>
<evidence type="ECO:0000256" key="10">
    <source>
        <dbReference type="ARBA" id="ARBA00022840"/>
    </source>
</evidence>
<dbReference type="Pfam" id="PF22936">
    <property type="entry name" value="Pol_BBD"/>
    <property type="match status" value="1"/>
</dbReference>
<dbReference type="GO" id="GO:0003964">
    <property type="term" value="F:RNA-directed DNA polymerase activity"/>
    <property type="evidence" value="ECO:0007669"/>
    <property type="project" value="UniProtKB-KW"/>
</dbReference>
<keyword evidence="8" id="KW-0255">Endonuclease</keyword>
<dbReference type="GO" id="GO:0003887">
    <property type="term" value="F:DNA-directed DNA polymerase activity"/>
    <property type="evidence" value="ECO:0007669"/>
    <property type="project" value="UniProtKB-KW"/>
</dbReference>
<dbReference type="CDD" id="cd09272">
    <property type="entry name" value="RNase_HI_RT_Ty1"/>
    <property type="match status" value="1"/>
</dbReference>
<accession>A0AAW1TTN6</accession>
<dbReference type="PANTHER" id="PTHR42648">
    <property type="entry name" value="TRANSPOSASE, PUTATIVE-RELATED"/>
    <property type="match status" value="1"/>
</dbReference>
<dbReference type="InterPro" id="IPR054722">
    <property type="entry name" value="PolX-like_BBD"/>
</dbReference>
<evidence type="ECO:0000256" key="15">
    <source>
        <dbReference type="ARBA" id="ARBA00023113"/>
    </source>
</evidence>
<evidence type="ECO:0000313" key="23">
    <source>
        <dbReference type="Proteomes" id="UP001431783"/>
    </source>
</evidence>
<evidence type="ECO:0000256" key="1">
    <source>
        <dbReference type="ARBA" id="ARBA00002180"/>
    </source>
</evidence>
<evidence type="ECO:0000256" key="4">
    <source>
        <dbReference type="ARBA" id="ARBA00022722"/>
    </source>
</evidence>
<dbReference type="Pfam" id="PF07727">
    <property type="entry name" value="RVT_2"/>
    <property type="match status" value="1"/>
</dbReference>
<gene>
    <name evidence="22" type="ORF">WA026_023685</name>
</gene>
<dbReference type="Gene3D" id="4.10.60.10">
    <property type="entry name" value="Zinc finger, CCHC-type"/>
    <property type="match status" value="1"/>
</dbReference>
<reference evidence="22 23" key="1">
    <citation type="submission" date="2023-03" db="EMBL/GenBank/DDBJ databases">
        <title>Genome insight into feeding habits of ladybird beetles.</title>
        <authorList>
            <person name="Li H.-S."/>
            <person name="Huang Y.-H."/>
            <person name="Pang H."/>
        </authorList>
    </citation>
    <scope>NUCLEOTIDE SEQUENCE [LARGE SCALE GENOMIC DNA]</scope>
    <source>
        <strain evidence="22">SYSU_2023b</strain>
        <tissue evidence="22">Whole body</tissue>
    </source>
</reference>
<dbReference type="PANTHER" id="PTHR42648:SF11">
    <property type="entry name" value="TRANSPOSON TY4-P GAG-POL POLYPROTEIN"/>
    <property type="match status" value="1"/>
</dbReference>
<keyword evidence="7" id="KW-0064">Aspartyl protease</keyword>
<keyword evidence="15" id="KW-0917">Virion maturation</keyword>
<keyword evidence="11" id="KW-0460">Magnesium</keyword>
<keyword evidence="10" id="KW-0067">ATP-binding</keyword>
<organism evidence="22 23">
    <name type="scientific">Henosepilachna vigintioctopunctata</name>
    <dbReference type="NCBI Taxonomy" id="420089"/>
    <lineage>
        <taxon>Eukaryota</taxon>
        <taxon>Metazoa</taxon>
        <taxon>Ecdysozoa</taxon>
        <taxon>Arthropoda</taxon>
        <taxon>Hexapoda</taxon>
        <taxon>Insecta</taxon>
        <taxon>Pterygota</taxon>
        <taxon>Neoptera</taxon>
        <taxon>Endopterygota</taxon>
        <taxon>Coleoptera</taxon>
        <taxon>Polyphaga</taxon>
        <taxon>Cucujiformia</taxon>
        <taxon>Coccinelloidea</taxon>
        <taxon>Coccinellidae</taxon>
        <taxon>Epilachninae</taxon>
        <taxon>Epilachnini</taxon>
        <taxon>Henosepilachna</taxon>
    </lineage>
</organism>
<dbReference type="InterPro" id="IPR013103">
    <property type="entry name" value="RVT_2"/>
</dbReference>
<evidence type="ECO:0000256" key="12">
    <source>
        <dbReference type="ARBA" id="ARBA00022908"/>
    </source>
</evidence>
<dbReference type="GO" id="GO:0004190">
    <property type="term" value="F:aspartic-type endopeptidase activity"/>
    <property type="evidence" value="ECO:0007669"/>
    <property type="project" value="UniProtKB-KW"/>
</dbReference>
<keyword evidence="23" id="KW-1185">Reference proteome</keyword>
<dbReference type="InterPro" id="IPR001584">
    <property type="entry name" value="Integrase_cat-core"/>
</dbReference>
<dbReference type="Pfam" id="PF13976">
    <property type="entry name" value="gag_pre-integrs"/>
    <property type="match status" value="1"/>
</dbReference>
<feature type="region of interest" description="Disordered" evidence="19">
    <location>
        <begin position="662"/>
        <end position="722"/>
    </location>
</feature>
<dbReference type="AlphaFoldDB" id="A0AAW1TTN6"/>
<evidence type="ECO:0000256" key="3">
    <source>
        <dbReference type="ARBA" id="ARBA00022670"/>
    </source>
</evidence>
<dbReference type="SUPFAM" id="SSF57756">
    <property type="entry name" value="Retrovirus zinc finger-like domains"/>
    <property type="match status" value="1"/>
</dbReference>
<dbReference type="Pfam" id="PF25597">
    <property type="entry name" value="SH3_retrovirus"/>
    <property type="match status" value="1"/>
</dbReference>
<dbReference type="Pfam" id="PF14223">
    <property type="entry name" value="Retrotran_gag_2"/>
    <property type="match status" value="1"/>
</dbReference>
<comment type="caution">
    <text evidence="22">The sequence shown here is derived from an EMBL/GenBank/DDBJ whole genome shotgun (WGS) entry which is preliminary data.</text>
</comment>
<evidence type="ECO:0000256" key="9">
    <source>
        <dbReference type="ARBA" id="ARBA00022801"/>
    </source>
</evidence>
<dbReference type="EMBL" id="JARQZJ010000027">
    <property type="protein sequence ID" value="KAK9873685.1"/>
    <property type="molecule type" value="Genomic_DNA"/>
</dbReference>
<feature type="compositionally biased region" description="Basic and acidic residues" evidence="19">
    <location>
        <begin position="670"/>
        <end position="680"/>
    </location>
</feature>
<keyword evidence="13" id="KW-0695">RNA-directed DNA polymerase</keyword>
<keyword evidence="12" id="KW-0229">DNA integration</keyword>
<dbReference type="SUPFAM" id="SSF56672">
    <property type="entry name" value="DNA/RNA polymerases"/>
    <property type="match status" value="1"/>
</dbReference>
<keyword evidence="3" id="KW-0645">Protease</keyword>
<protein>
    <recommendedName>
        <fullName evidence="24">Retrovirus-related Pol polyprotein from transposon TNT 1-94</fullName>
    </recommendedName>
</protein>
<keyword evidence="18" id="KW-0862">Zinc</keyword>
<dbReference type="InterPro" id="IPR057670">
    <property type="entry name" value="SH3_retrovirus"/>
</dbReference>
<dbReference type="InterPro" id="IPR025724">
    <property type="entry name" value="GAG-pre-integrase_dom"/>
</dbReference>
<dbReference type="SUPFAM" id="SSF53098">
    <property type="entry name" value="Ribonuclease H-like"/>
    <property type="match status" value="1"/>
</dbReference>
<dbReference type="PROSITE" id="PS50994">
    <property type="entry name" value="INTEGRASE"/>
    <property type="match status" value="1"/>
</dbReference>
<dbReference type="GO" id="GO:0006508">
    <property type="term" value="P:proteolysis"/>
    <property type="evidence" value="ECO:0007669"/>
    <property type="project" value="UniProtKB-KW"/>
</dbReference>
<feature type="domain" description="Integrase catalytic" evidence="21">
    <location>
        <begin position="419"/>
        <end position="588"/>
    </location>
</feature>
<evidence type="ECO:0000256" key="5">
    <source>
        <dbReference type="ARBA" id="ARBA00022723"/>
    </source>
</evidence>
<dbReference type="GO" id="GO:0003676">
    <property type="term" value="F:nucleic acid binding"/>
    <property type="evidence" value="ECO:0007669"/>
    <property type="project" value="InterPro"/>
</dbReference>
<dbReference type="PROSITE" id="PS50158">
    <property type="entry name" value="ZF_CCHC"/>
    <property type="match status" value="1"/>
</dbReference>
<dbReference type="Pfam" id="PF00098">
    <property type="entry name" value="zf-CCHC"/>
    <property type="match status" value="1"/>
</dbReference>
<dbReference type="Proteomes" id="UP001431783">
    <property type="component" value="Unassembled WGS sequence"/>
</dbReference>
<evidence type="ECO:0000256" key="19">
    <source>
        <dbReference type="SAM" id="MobiDB-lite"/>
    </source>
</evidence>
<dbReference type="GO" id="GO:0008270">
    <property type="term" value="F:zinc ion binding"/>
    <property type="evidence" value="ECO:0007669"/>
    <property type="project" value="UniProtKB-KW"/>
</dbReference>
<dbReference type="InterPro" id="IPR039537">
    <property type="entry name" value="Retrotran_Ty1/copia-like"/>
</dbReference>
<dbReference type="GO" id="GO:0005524">
    <property type="term" value="F:ATP binding"/>
    <property type="evidence" value="ECO:0007669"/>
    <property type="project" value="UniProtKB-KW"/>
</dbReference>
<keyword evidence="5" id="KW-0479">Metal-binding</keyword>
<evidence type="ECO:0000256" key="8">
    <source>
        <dbReference type="ARBA" id="ARBA00022759"/>
    </source>
</evidence>
<evidence type="ECO:0000256" key="18">
    <source>
        <dbReference type="PROSITE-ProRule" id="PRU00047"/>
    </source>
</evidence>
<keyword evidence="6" id="KW-0547">Nucleotide-binding</keyword>
<keyword evidence="2" id="KW-1188">Viral release from host cell</keyword>